<reference evidence="2" key="1">
    <citation type="journal article" date="2024" name="Proc. Natl. Acad. Sci. U.S.A.">
        <title>Extraordinary preservation of gene collinearity over three hundred million years revealed in homosporous lycophytes.</title>
        <authorList>
            <person name="Li C."/>
            <person name="Wickell D."/>
            <person name="Kuo L.Y."/>
            <person name="Chen X."/>
            <person name="Nie B."/>
            <person name="Liao X."/>
            <person name="Peng D."/>
            <person name="Ji J."/>
            <person name="Jenkins J."/>
            <person name="Williams M."/>
            <person name="Shu S."/>
            <person name="Plott C."/>
            <person name="Barry K."/>
            <person name="Rajasekar S."/>
            <person name="Grimwood J."/>
            <person name="Han X."/>
            <person name="Sun S."/>
            <person name="Hou Z."/>
            <person name="He W."/>
            <person name="Dai G."/>
            <person name="Sun C."/>
            <person name="Schmutz J."/>
            <person name="Leebens-Mack J.H."/>
            <person name="Li F.W."/>
            <person name="Wang L."/>
        </authorList>
    </citation>
    <scope>NUCLEOTIDE SEQUENCE [LARGE SCALE GENOMIC DNA]</scope>
    <source>
        <strain evidence="2">cv. PW_Plant_1</strain>
    </source>
</reference>
<dbReference type="Proteomes" id="UP001162992">
    <property type="component" value="Chromosome 10"/>
</dbReference>
<proteinExistence type="predicted"/>
<keyword evidence="2" id="KW-1185">Reference proteome</keyword>
<evidence type="ECO:0000313" key="1">
    <source>
        <dbReference type="EMBL" id="KAJ7540246.1"/>
    </source>
</evidence>
<evidence type="ECO:0000313" key="2">
    <source>
        <dbReference type="Proteomes" id="UP001162992"/>
    </source>
</evidence>
<dbReference type="EMBL" id="CM055101">
    <property type="protein sequence ID" value="KAJ7540246.1"/>
    <property type="molecule type" value="Genomic_DNA"/>
</dbReference>
<accession>A0ACC2CE29</accession>
<comment type="caution">
    <text evidence="1">The sequence shown here is derived from an EMBL/GenBank/DDBJ whole genome shotgun (WGS) entry which is preliminary data.</text>
</comment>
<protein>
    <submittedName>
        <fullName evidence="1">Uncharacterized protein</fullName>
    </submittedName>
</protein>
<organism evidence="1 2">
    <name type="scientific">Diphasiastrum complanatum</name>
    <name type="common">Issler's clubmoss</name>
    <name type="synonym">Lycopodium complanatum</name>
    <dbReference type="NCBI Taxonomy" id="34168"/>
    <lineage>
        <taxon>Eukaryota</taxon>
        <taxon>Viridiplantae</taxon>
        <taxon>Streptophyta</taxon>
        <taxon>Embryophyta</taxon>
        <taxon>Tracheophyta</taxon>
        <taxon>Lycopodiopsida</taxon>
        <taxon>Lycopodiales</taxon>
        <taxon>Lycopodiaceae</taxon>
        <taxon>Lycopodioideae</taxon>
        <taxon>Diphasiastrum</taxon>
    </lineage>
</organism>
<name>A0ACC2CE29_DIPCM</name>
<gene>
    <name evidence="1" type="ORF">O6H91_10G006500</name>
</gene>
<sequence length="382" mass="41790">MPPLPSMHRSFNISFHRFLLPPLVYFHSHAPSRLLHPAASSIHSGTQPKQKSVVFLGTPNDAADMLEALLDAAEREGSIFKVVGVVTQPQSSSRSRKKHVLSPVAQRAFDRGFPSSSIFLPSKAGEESFLSSLKELQPDLCITAAYGNILPKRFLDIPPCGTVNVHPSLLPLYRGAAPVQRAIQDGVKVTGVTIAYTVRSLDSGPIIAWESLEVDSDIKAPKLQSLLFAKGTRLLLRELPSILDGLAVQSSKEQDHSSASLAPKISVEESWLSFDETALAIHNKVRAFSGWPGTKALFLSKNSVGELETIEVKIITTRVKPYDSDVSNSERAVWLKGNSLVLCCGDRTVLEIVELQPPGKKVMSGRDFWNGLQGRQLLKFKP</sequence>